<keyword evidence="9" id="KW-0808">Transferase</keyword>
<gene>
    <name evidence="22" type="ORF">HBJ55_02230</name>
</gene>
<evidence type="ECO:0000256" key="11">
    <source>
        <dbReference type="ARBA" id="ARBA00022741"/>
    </source>
</evidence>
<evidence type="ECO:0000256" key="8">
    <source>
        <dbReference type="ARBA" id="ARBA00022553"/>
    </source>
</evidence>
<dbReference type="Gene3D" id="3.30.565.10">
    <property type="entry name" value="Histidine kinase-like ATPase, C-terminal domain"/>
    <property type="match status" value="1"/>
</dbReference>
<evidence type="ECO:0000256" key="17">
    <source>
        <dbReference type="ARBA" id="ARBA00024827"/>
    </source>
</evidence>
<keyword evidence="16" id="KW-0411">Iron-sulfur</keyword>
<dbReference type="SMART" id="SM00387">
    <property type="entry name" value="HATPase_c"/>
    <property type="match status" value="1"/>
</dbReference>
<dbReference type="InterPro" id="IPR005467">
    <property type="entry name" value="His_kinase_dom"/>
</dbReference>
<reference evidence="22 23" key="1">
    <citation type="submission" date="2020-03" db="EMBL/GenBank/DDBJ databases">
        <title>Identification of Halomonas strains.</title>
        <authorList>
            <person name="Xiao Z."/>
            <person name="Dong F."/>
            <person name="Wang Z."/>
            <person name="Zhao J.-Y."/>
        </authorList>
    </citation>
    <scope>NUCLEOTIDE SEQUENCE [LARGE SCALE GENOMIC DNA]</scope>
    <source>
        <strain evidence="22 23">DX6</strain>
    </source>
</reference>
<dbReference type="InterPro" id="IPR001610">
    <property type="entry name" value="PAC"/>
</dbReference>
<sequence>MQDVLNLLSATDIAIIFLDDDLCVQLCTPQVGALFDIQPGDRGRPLHDLPHRLGDDSVLTDAQQVLDRVKPTHRELQVTDGRWYQTRIRPYHRADERIGGVVITFVDITERKNSELSLRESEERFRLLVDTSAQIVWSTAANGEVMEDSPSWRVYTGQTFQQFQGTGWADAVAPEDREWVQAQWRHSVATGEPLHTEFRVFHTESGEHRWTEVRAGALRAPDGTIRGWVGMNIDIHEHKIAEQSLQEINETLEARVEERTLQVRQLASKLTMAEQKERRRVSQILHDNLQQLLYGLQMKTRMLEEQLEAAGQRELAEAVIGTRAWLQEAIETTRQLTVDLSPPILKNEGLADAIGWLKRQMQQLHGLEVELETLNPPFTPNENLRVLLFQVVRELLFNIKKHANVDRARVELDQADERILIRVSDSGQGFTSQVMEDGHGSGFGLVSVRERLRLLGGDMEIDSAPGEGTTILIWVPATPSWQ</sequence>
<dbReference type="PANTHER" id="PTHR24421">
    <property type="entry name" value="NITRATE/NITRITE SENSOR PROTEIN NARX-RELATED"/>
    <property type="match status" value="1"/>
</dbReference>
<dbReference type="CDD" id="cd16917">
    <property type="entry name" value="HATPase_UhpB-NarQ-NarX-like"/>
    <property type="match status" value="1"/>
</dbReference>
<evidence type="ECO:0000256" key="6">
    <source>
        <dbReference type="ARBA" id="ARBA00022485"/>
    </source>
</evidence>
<dbReference type="Gene3D" id="1.20.5.1930">
    <property type="match status" value="1"/>
</dbReference>
<proteinExistence type="predicted"/>
<dbReference type="InterPro" id="IPR000014">
    <property type="entry name" value="PAS"/>
</dbReference>
<dbReference type="RefSeq" id="WP_167110589.1">
    <property type="nucleotide sequence ID" value="NZ_JAAQTO010000004.1"/>
</dbReference>
<dbReference type="InterPro" id="IPR013655">
    <property type="entry name" value="PAS_fold_3"/>
</dbReference>
<organism evidence="22 23">
    <name type="scientific">Billgrantia bachuensis</name>
    <dbReference type="NCBI Taxonomy" id="2717286"/>
    <lineage>
        <taxon>Bacteria</taxon>
        <taxon>Pseudomonadati</taxon>
        <taxon>Pseudomonadota</taxon>
        <taxon>Gammaproteobacteria</taxon>
        <taxon>Oceanospirillales</taxon>
        <taxon>Halomonadaceae</taxon>
        <taxon>Billgrantia</taxon>
    </lineage>
</organism>
<feature type="domain" description="PAC" evidence="21">
    <location>
        <begin position="70"/>
        <end position="120"/>
    </location>
</feature>
<keyword evidence="6" id="KW-0004">4Fe-4S</keyword>
<dbReference type="Pfam" id="PF02518">
    <property type="entry name" value="HATPase_c"/>
    <property type="match status" value="1"/>
</dbReference>
<evidence type="ECO:0000256" key="7">
    <source>
        <dbReference type="ARBA" id="ARBA00022490"/>
    </source>
</evidence>
<dbReference type="InterPro" id="IPR035965">
    <property type="entry name" value="PAS-like_dom_sf"/>
</dbReference>
<dbReference type="InterPro" id="IPR036890">
    <property type="entry name" value="HATPase_C_sf"/>
</dbReference>
<dbReference type="SMART" id="SM00091">
    <property type="entry name" value="PAS"/>
    <property type="match status" value="2"/>
</dbReference>
<evidence type="ECO:0000256" key="5">
    <source>
        <dbReference type="ARBA" id="ARBA00017322"/>
    </source>
</evidence>
<evidence type="ECO:0000256" key="12">
    <source>
        <dbReference type="ARBA" id="ARBA00022777"/>
    </source>
</evidence>
<feature type="domain" description="PAS" evidence="20">
    <location>
        <begin position="121"/>
        <end position="191"/>
    </location>
</feature>
<dbReference type="CDD" id="cd00130">
    <property type="entry name" value="PAS"/>
    <property type="match status" value="1"/>
</dbReference>
<dbReference type="InterPro" id="IPR004358">
    <property type="entry name" value="Sig_transdc_His_kin-like_C"/>
</dbReference>
<keyword evidence="10" id="KW-0479">Metal-binding</keyword>
<evidence type="ECO:0000256" key="16">
    <source>
        <dbReference type="ARBA" id="ARBA00023014"/>
    </source>
</evidence>
<evidence type="ECO:0000256" key="13">
    <source>
        <dbReference type="ARBA" id="ARBA00022840"/>
    </source>
</evidence>
<evidence type="ECO:0000259" key="19">
    <source>
        <dbReference type="PROSITE" id="PS50109"/>
    </source>
</evidence>
<comment type="catalytic activity">
    <reaction evidence="1">
        <text>ATP + protein L-histidine = ADP + protein N-phospho-L-histidine.</text>
        <dbReference type="EC" id="2.7.13.3"/>
    </reaction>
</comment>
<keyword evidence="7" id="KW-0963">Cytoplasm</keyword>
<keyword evidence="13" id="KW-0067">ATP-binding</keyword>
<dbReference type="PANTHER" id="PTHR24421:SF10">
    <property type="entry name" value="NITRATE_NITRITE SENSOR PROTEIN NARQ"/>
    <property type="match status" value="1"/>
</dbReference>
<dbReference type="InterPro" id="IPR003594">
    <property type="entry name" value="HATPase_dom"/>
</dbReference>
<dbReference type="PROSITE" id="PS50109">
    <property type="entry name" value="HIS_KIN"/>
    <property type="match status" value="1"/>
</dbReference>
<feature type="domain" description="PAC" evidence="21">
    <location>
        <begin position="194"/>
        <end position="247"/>
    </location>
</feature>
<evidence type="ECO:0000256" key="4">
    <source>
        <dbReference type="ARBA" id="ARBA00012438"/>
    </source>
</evidence>
<evidence type="ECO:0000256" key="1">
    <source>
        <dbReference type="ARBA" id="ARBA00000085"/>
    </source>
</evidence>
<comment type="subcellular location">
    <subcellularLocation>
        <location evidence="3">Cytoplasm</location>
    </subcellularLocation>
</comment>
<comment type="function">
    <text evidence="17">Member of the two-component regulatory system NreB/NreC involved in the control of dissimilatory nitrate/nitrite reduction in response to oxygen. NreB functions as a direct oxygen sensor histidine kinase which is autophosphorylated, in the absence of oxygen, probably at the conserved histidine residue, and transfers its phosphate group probably to a conserved aspartate residue of NreC. NreB/NreC activates the expression of the nitrate (narGHJI) and nitrite (nir) reductase operons, as well as the putative nitrate transporter gene narT.</text>
</comment>
<dbReference type="PROSITE" id="PS50112">
    <property type="entry name" value="PAS"/>
    <property type="match status" value="1"/>
</dbReference>
<dbReference type="Proteomes" id="UP001318321">
    <property type="component" value="Unassembled WGS sequence"/>
</dbReference>
<evidence type="ECO:0000256" key="15">
    <source>
        <dbReference type="ARBA" id="ARBA00023012"/>
    </source>
</evidence>
<evidence type="ECO:0000259" key="21">
    <source>
        <dbReference type="PROSITE" id="PS50113"/>
    </source>
</evidence>
<dbReference type="NCBIfam" id="TIGR00229">
    <property type="entry name" value="sensory_box"/>
    <property type="match status" value="1"/>
</dbReference>
<keyword evidence="23" id="KW-1185">Reference proteome</keyword>
<evidence type="ECO:0000256" key="3">
    <source>
        <dbReference type="ARBA" id="ARBA00004496"/>
    </source>
</evidence>
<keyword evidence="12" id="KW-0418">Kinase</keyword>
<feature type="domain" description="Histidine kinase" evidence="19">
    <location>
        <begin position="388"/>
        <end position="479"/>
    </location>
</feature>
<dbReference type="SUPFAM" id="SSF55874">
    <property type="entry name" value="ATPase domain of HSP90 chaperone/DNA topoisomerase II/histidine kinase"/>
    <property type="match status" value="1"/>
</dbReference>
<evidence type="ECO:0000256" key="2">
    <source>
        <dbReference type="ARBA" id="ARBA00001966"/>
    </source>
</evidence>
<evidence type="ECO:0000256" key="14">
    <source>
        <dbReference type="ARBA" id="ARBA00023004"/>
    </source>
</evidence>
<dbReference type="SMART" id="SM00086">
    <property type="entry name" value="PAC"/>
    <property type="match status" value="2"/>
</dbReference>
<dbReference type="PROSITE" id="PS50113">
    <property type="entry name" value="PAC"/>
    <property type="match status" value="2"/>
</dbReference>
<evidence type="ECO:0000256" key="9">
    <source>
        <dbReference type="ARBA" id="ARBA00022679"/>
    </source>
</evidence>
<name>A0ABX0PPS9_9GAMM</name>
<protein>
    <recommendedName>
        <fullName evidence="5">Oxygen sensor histidine kinase NreB</fullName>
        <ecNumber evidence="4">2.7.13.3</ecNumber>
    </recommendedName>
    <alternativeName>
        <fullName evidence="18">Nitrogen regulation protein B</fullName>
    </alternativeName>
</protein>
<dbReference type="Pfam" id="PF08447">
    <property type="entry name" value="PAS_3"/>
    <property type="match status" value="1"/>
</dbReference>
<evidence type="ECO:0000313" key="23">
    <source>
        <dbReference type="Proteomes" id="UP001318321"/>
    </source>
</evidence>
<accession>A0ABX0PPS9</accession>
<dbReference type="InterPro" id="IPR000700">
    <property type="entry name" value="PAS-assoc_C"/>
</dbReference>
<dbReference type="EMBL" id="JAAQTO010000004">
    <property type="protein sequence ID" value="NIC04247.1"/>
    <property type="molecule type" value="Genomic_DNA"/>
</dbReference>
<dbReference type="SUPFAM" id="SSF55785">
    <property type="entry name" value="PYP-like sensor domain (PAS domain)"/>
    <property type="match status" value="2"/>
</dbReference>
<evidence type="ECO:0000313" key="22">
    <source>
        <dbReference type="EMBL" id="NIC04247.1"/>
    </source>
</evidence>
<dbReference type="EC" id="2.7.13.3" evidence="4"/>
<keyword evidence="8" id="KW-0597">Phosphoprotein</keyword>
<dbReference type="PRINTS" id="PR00344">
    <property type="entry name" value="BCTRLSENSOR"/>
</dbReference>
<evidence type="ECO:0000256" key="18">
    <source>
        <dbReference type="ARBA" id="ARBA00030800"/>
    </source>
</evidence>
<comment type="caution">
    <text evidence="22">The sequence shown here is derived from an EMBL/GenBank/DDBJ whole genome shotgun (WGS) entry which is preliminary data.</text>
</comment>
<dbReference type="Pfam" id="PF13596">
    <property type="entry name" value="PAS_10"/>
    <property type="match status" value="1"/>
</dbReference>
<dbReference type="InterPro" id="IPR050482">
    <property type="entry name" value="Sensor_HK_TwoCompSys"/>
</dbReference>
<comment type="cofactor">
    <cofactor evidence="2">
        <name>[4Fe-4S] cluster</name>
        <dbReference type="ChEBI" id="CHEBI:49883"/>
    </cofactor>
</comment>
<evidence type="ECO:0000256" key="10">
    <source>
        <dbReference type="ARBA" id="ARBA00022723"/>
    </source>
</evidence>
<dbReference type="Gene3D" id="3.30.450.20">
    <property type="entry name" value="PAS domain"/>
    <property type="match status" value="2"/>
</dbReference>
<dbReference type="Pfam" id="PF07730">
    <property type="entry name" value="HisKA_3"/>
    <property type="match status" value="1"/>
</dbReference>
<evidence type="ECO:0000259" key="20">
    <source>
        <dbReference type="PROSITE" id="PS50112"/>
    </source>
</evidence>
<dbReference type="InterPro" id="IPR011712">
    <property type="entry name" value="Sig_transdc_His_kin_sub3_dim/P"/>
</dbReference>
<keyword evidence="15" id="KW-0902">Two-component regulatory system</keyword>
<keyword evidence="11" id="KW-0547">Nucleotide-binding</keyword>
<keyword evidence="14" id="KW-0408">Iron</keyword>